<dbReference type="Gene3D" id="3.30.450.40">
    <property type="match status" value="1"/>
</dbReference>
<feature type="domain" description="HTH luxR-type" evidence="5">
    <location>
        <begin position="259"/>
        <end position="324"/>
    </location>
</feature>
<dbReference type="EMBL" id="FMJE01000002">
    <property type="protein sequence ID" value="SCM78862.1"/>
    <property type="molecule type" value="Genomic_DNA"/>
</dbReference>
<dbReference type="GO" id="GO:0006355">
    <property type="term" value="P:regulation of DNA-templated transcription"/>
    <property type="evidence" value="ECO:0007669"/>
    <property type="project" value="InterPro"/>
</dbReference>
<reference evidence="6" key="1">
    <citation type="submission" date="2016-08" db="EMBL/GenBank/DDBJ databases">
        <authorList>
            <person name="Seilhamer J.J."/>
        </authorList>
    </citation>
    <scope>NUCLEOTIDE SEQUENCE</scope>
    <source>
        <strain evidence="6">86</strain>
    </source>
</reference>
<dbReference type="InterPro" id="IPR003018">
    <property type="entry name" value="GAF"/>
</dbReference>
<dbReference type="Pfam" id="PF13185">
    <property type="entry name" value="GAF_2"/>
    <property type="match status" value="1"/>
</dbReference>
<evidence type="ECO:0000256" key="4">
    <source>
        <dbReference type="SAM" id="MobiDB-lite"/>
    </source>
</evidence>
<dbReference type="PROSITE" id="PS50043">
    <property type="entry name" value="HTH_LUXR_2"/>
    <property type="match status" value="1"/>
</dbReference>
<accession>A0A212LMU8</accession>
<evidence type="ECO:0000259" key="5">
    <source>
        <dbReference type="PROSITE" id="PS50043"/>
    </source>
</evidence>
<dbReference type="Gene3D" id="1.10.10.10">
    <property type="entry name" value="Winged helix-like DNA-binding domain superfamily/Winged helix DNA-binding domain"/>
    <property type="match status" value="1"/>
</dbReference>
<keyword evidence="1" id="KW-0805">Transcription regulation</keyword>
<gene>
    <name evidence="6" type="ORF">KL86SPO_20278</name>
</gene>
<evidence type="ECO:0000313" key="6">
    <source>
        <dbReference type="EMBL" id="SCM78862.1"/>
    </source>
</evidence>
<dbReference type="GO" id="GO:0003677">
    <property type="term" value="F:DNA binding"/>
    <property type="evidence" value="ECO:0007669"/>
    <property type="project" value="UniProtKB-KW"/>
</dbReference>
<dbReference type="SMART" id="SM00065">
    <property type="entry name" value="GAF"/>
    <property type="match status" value="1"/>
</dbReference>
<dbReference type="RefSeq" id="WP_288183283.1">
    <property type="nucleotide sequence ID" value="NZ_LT608335.1"/>
</dbReference>
<evidence type="ECO:0000256" key="2">
    <source>
        <dbReference type="ARBA" id="ARBA00023125"/>
    </source>
</evidence>
<dbReference type="CDD" id="cd06170">
    <property type="entry name" value="LuxR_C_like"/>
    <property type="match status" value="1"/>
</dbReference>
<feature type="compositionally biased region" description="Polar residues" evidence="4">
    <location>
        <begin position="258"/>
        <end position="268"/>
    </location>
</feature>
<feature type="compositionally biased region" description="Basic and acidic residues" evidence="4">
    <location>
        <begin position="241"/>
        <end position="257"/>
    </location>
</feature>
<evidence type="ECO:0000256" key="3">
    <source>
        <dbReference type="ARBA" id="ARBA00023163"/>
    </source>
</evidence>
<dbReference type="PANTHER" id="PTHR44688:SF16">
    <property type="entry name" value="DNA-BINDING TRANSCRIPTIONAL ACTIVATOR DEVR_DOSR"/>
    <property type="match status" value="1"/>
</dbReference>
<dbReference type="AlphaFoldDB" id="A0A212LMU8"/>
<dbReference type="InterPro" id="IPR016032">
    <property type="entry name" value="Sig_transdc_resp-reg_C-effctor"/>
</dbReference>
<sequence length="326" mass="36188">MSGTKPSEKDSCVDILYKLAVSLAGQLDLDKLFSTIVSIGCELAKTSHVFIYAVDREKEVLELRAGTGIYTHYQGVLRTKAEPSVSSVVWNTGQMLTVNNLSQWAGRAQDRPYGWDSVKSILGLPVYAGHEVIAVLGLGFEQEKPELSAGKIELLRHFAVLASLALNNARLYGELKTQLSVQKQINKEQQAVIEQQLKLYPRVIQEINLVVKNTQGLLGNIFRGTEHSGLNHRLRRTTRHHLTENRLQAERGKEQNQRGRQQAEPLTSREQTVLSLIAAGLSNQEIAAEMKVTVNTVKTHVSRILAKLGVRSRVQALAKARETGLL</sequence>
<dbReference type="PROSITE" id="PS00622">
    <property type="entry name" value="HTH_LUXR_1"/>
    <property type="match status" value="1"/>
</dbReference>
<keyword evidence="2" id="KW-0238">DNA-binding</keyword>
<keyword evidence="3" id="KW-0804">Transcription</keyword>
<dbReference type="SUPFAM" id="SSF46894">
    <property type="entry name" value="C-terminal effector domain of the bipartite response regulators"/>
    <property type="match status" value="1"/>
</dbReference>
<dbReference type="InterPro" id="IPR036388">
    <property type="entry name" value="WH-like_DNA-bd_sf"/>
</dbReference>
<dbReference type="SMART" id="SM00421">
    <property type="entry name" value="HTH_LUXR"/>
    <property type="match status" value="1"/>
</dbReference>
<dbReference type="InterPro" id="IPR000792">
    <property type="entry name" value="Tscrpt_reg_LuxR_C"/>
</dbReference>
<protein>
    <recommendedName>
        <fullName evidence="5">HTH luxR-type domain-containing protein</fullName>
    </recommendedName>
</protein>
<proteinExistence type="predicted"/>
<dbReference type="Pfam" id="PF00196">
    <property type="entry name" value="GerE"/>
    <property type="match status" value="1"/>
</dbReference>
<dbReference type="PRINTS" id="PR00038">
    <property type="entry name" value="HTHLUXR"/>
</dbReference>
<evidence type="ECO:0000256" key="1">
    <source>
        <dbReference type="ARBA" id="ARBA00023015"/>
    </source>
</evidence>
<dbReference type="InterPro" id="IPR029016">
    <property type="entry name" value="GAF-like_dom_sf"/>
</dbReference>
<feature type="region of interest" description="Disordered" evidence="4">
    <location>
        <begin position="241"/>
        <end position="268"/>
    </location>
</feature>
<name>A0A212LMU8_9FIRM</name>
<dbReference type="PANTHER" id="PTHR44688">
    <property type="entry name" value="DNA-BINDING TRANSCRIPTIONAL ACTIVATOR DEVR_DOSR"/>
    <property type="match status" value="1"/>
</dbReference>
<dbReference type="SUPFAM" id="SSF55781">
    <property type="entry name" value="GAF domain-like"/>
    <property type="match status" value="1"/>
</dbReference>
<organism evidence="6">
    <name type="scientific">uncultured Sporomusa sp</name>
    <dbReference type="NCBI Taxonomy" id="307249"/>
    <lineage>
        <taxon>Bacteria</taxon>
        <taxon>Bacillati</taxon>
        <taxon>Bacillota</taxon>
        <taxon>Negativicutes</taxon>
        <taxon>Selenomonadales</taxon>
        <taxon>Sporomusaceae</taxon>
        <taxon>Sporomusa</taxon>
        <taxon>environmental samples</taxon>
    </lineage>
</organism>